<keyword evidence="3" id="KW-1185">Reference proteome</keyword>
<sequence>MRPEHCEFVQLRSADDEAAFFAQMGRFFASATVRRECGGYPLNDGPRYRWFIVRLKGQARVLGFISIEQQADVVRIREGYVRAEARGLGLFRALRGQVLDYVDGLGLDCTMRMPEACARFLAPHGFQVRSTRGRWVTLVRNVHAGSHEADGTGRGPVPRVGSPAAGAAGGGHQPDTPVPA</sequence>
<dbReference type="Gene3D" id="3.40.630.30">
    <property type="match status" value="1"/>
</dbReference>
<keyword evidence="2" id="KW-0808">Transferase</keyword>
<evidence type="ECO:0000313" key="3">
    <source>
        <dbReference type="Proteomes" id="UP000308430"/>
    </source>
</evidence>
<feature type="region of interest" description="Disordered" evidence="1">
    <location>
        <begin position="146"/>
        <end position="180"/>
    </location>
</feature>
<dbReference type="OrthoDB" id="9157031at2"/>
<gene>
    <name evidence="2" type="ORF">E6C76_01040</name>
</gene>
<dbReference type="EMBL" id="SSOC01000001">
    <property type="protein sequence ID" value="THF67558.1"/>
    <property type="molecule type" value="Genomic_DNA"/>
</dbReference>
<reference evidence="2 3" key="1">
    <citation type="submission" date="2019-04" db="EMBL/GenBank/DDBJ databases">
        <title>Azoarcus nasutitermitis sp. nov. isolated from termite nest.</title>
        <authorList>
            <person name="Lin S.-Y."/>
            <person name="Hameed A."/>
            <person name="Hsu Y.-H."/>
            <person name="Young C.-C."/>
        </authorList>
    </citation>
    <scope>NUCLEOTIDE SEQUENCE [LARGE SCALE GENOMIC DNA]</scope>
    <source>
        <strain evidence="2 3">CC-YHH838</strain>
    </source>
</reference>
<organism evidence="2 3">
    <name type="scientific">Pseudothauera nasutitermitis</name>
    <dbReference type="NCBI Taxonomy" id="2565930"/>
    <lineage>
        <taxon>Bacteria</taxon>
        <taxon>Pseudomonadati</taxon>
        <taxon>Pseudomonadota</taxon>
        <taxon>Betaproteobacteria</taxon>
        <taxon>Rhodocyclales</taxon>
        <taxon>Zoogloeaceae</taxon>
        <taxon>Pseudothauera</taxon>
    </lineage>
</organism>
<dbReference type="GO" id="GO:0016740">
    <property type="term" value="F:transferase activity"/>
    <property type="evidence" value="ECO:0007669"/>
    <property type="project" value="UniProtKB-KW"/>
</dbReference>
<protein>
    <submittedName>
        <fullName evidence="2">N-acetyltransferase</fullName>
    </submittedName>
</protein>
<comment type="caution">
    <text evidence="2">The sequence shown here is derived from an EMBL/GenBank/DDBJ whole genome shotgun (WGS) entry which is preliminary data.</text>
</comment>
<dbReference type="Proteomes" id="UP000308430">
    <property type="component" value="Unassembled WGS sequence"/>
</dbReference>
<dbReference type="InterPro" id="IPR016181">
    <property type="entry name" value="Acyl_CoA_acyltransferase"/>
</dbReference>
<dbReference type="AlphaFoldDB" id="A0A4S4B4C1"/>
<accession>A0A4S4B4C1</accession>
<evidence type="ECO:0000313" key="2">
    <source>
        <dbReference type="EMBL" id="THF67558.1"/>
    </source>
</evidence>
<dbReference type="SUPFAM" id="SSF55729">
    <property type="entry name" value="Acyl-CoA N-acyltransferases (Nat)"/>
    <property type="match status" value="1"/>
</dbReference>
<name>A0A4S4B4C1_9RHOO</name>
<proteinExistence type="predicted"/>
<evidence type="ECO:0000256" key="1">
    <source>
        <dbReference type="SAM" id="MobiDB-lite"/>
    </source>
</evidence>